<gene>
    <name evidence="1" type="ORF">HNP73_004061</name>
</gene>
<dbReference type="PANTHER" id="PTHR11203:SF49">
    <property type="entry name" value="BLL1145 PROTEIN"/>
    <property type="match status" value="1"/>
</dbReference>
<dbReference type="Proteomes" id="UP000549457">
    <property type="component" value="Unassembled WGS sequence"/>
</dbReference>
<name>A0A840STL1_9RHOB</name>
<dbReference type="AlphaFoldDB" id="A0A840STL1"/>
<dbReference type="NCBIfam" id="TIGR04122">
    <property type="entry name" value="Xnuc_lig_assoc"/>
    <property type="match status" value="1"/>
</dbReference>
<dbReference type="EMBL" id="JACHFM010000005">
    <property type="protein sequence ID" value="MBB5224100.1"/>
    <property type="molecule type" value="Genomic_DNA"/>
</dbReference>
<dbReference type="InterPro" id="IPR036866">
    <property type="entry name" value="RibonucZ/Hydroxyglut_hydro"/>
</dbReference>
<accession>A0A840STL1</accession>
<protein>
    <submittedName>
        <fullName evidence="1">Putative mRNA 3-end processing factor</fullName>
    </submittedName>
</protein>
<dbReference type="PANTHER" id="PTHR11203">
    <property type="entry name" value="CLEAVAGE AND POLYADENYLATION SPECIFICITY FACTOR FAMILY MEMBER"/>
    <property type="match status" value="1"/>
</dbReference>
<dbReference type="RefSeq" id="WP_184154335.1">
    <property type="nucleotide sequence ID" value="NZ_JACHFM010000005.1"/>
</dbReference>
<sequence length="337" mass="36878">MRPADLLQSRPEGLYCPPGDFFIDPVRPVARALVTHAHSDHATSGHGAVLATRETLDIMAIRMGEGFAGSVQPLRYGERVAIGEVATTFHPAGHVLGSAQIEVERGGFRIVAAGDYKRTPDPTCAAFEPVRGDVFITEATFGLPVFRHPEPLAEAGRLLQSLTQFPERTHLIGVYALGKAQRLIALLRAAGHDGPIFVHGALRRLCDYYAERGVALGDLPDATIERGRSRDFAGQIVLGPPSAFASAWVRRFADPLIGFASGWMQVRARARQRGVELPLVISDHCDWTELTTTIDELDPTEVWVTHGREEALVRWCSLTGRPARPLHLVGYEDEAED</sequence>
<dbReference type="SUPFAM" id="SSF56281">
    <property type="entry name" value="Metallo-hydrolase/oxidoreductase"/>
    <property type="match status" value="1"/>
</dbReference>
<dbReference type="InterPro" id="IPR026360">
    <property type="entry name" value="Xnuc_lig_assoc"/>
</dbReference>
<dbReference type="GO" id="GO:0004521">
    <property type="term" value="F:RNA endonuclease activity"/>
    <property type="evidence" value="ECO:0007669"/>
    <property type="project" value="TreeGrafter"/>
</dbReference>
<dbReference type="InterPro" id="IPR050698">
    <property type="entry name" value="MBL"/>
</dbReference>
<proteinExistence type="predicted"/>
<reference evidence="1 2" key="1">
    <citation type="submission" date="2020-08" db="EMBL/GenBank/DDBJ databases">
        <title>Genomic Encyclopedia of Type Strains, Phase IV (KMG-IV): sequencing the most valuable type-strain genomes for metagenomic binning, comparative biology and taxonomic classification.</title>
        <authorList>
            <person name="Goeker M."/>
        </authorList>
    </citation>
    <scope>NUCLEOTIDE SEQUENCE [LARGE SCALE GENOMIC DNA]</scope>
    <source>
        <strain evidence="1 2">DSM 101730</strain>
    </source>
</reference>
<evidence type="ECO:0000313" key="2">
    <source>
        <dbReference type="Proteomes" id="UP000549457"/>
    </source>
</evidence>
<comment type="caution">
    <text evidence="1">The sequence shown here is derived from an EMBL/GenBank/DDBJ whole genome shotgun (WGS) entry which is preliminary data.</text>
</comment>
<evidence type="ECO:0000313" key="1">
    <source>
        <dbReference type="EMBL" id="MBB5224100.1"/>
    </source>
</evidence>
<dbReference type="Gene3D" id="3.60.15.10">
    <property type="entry name" value="Ribonuclease Z/Hydroxyacylglutathione hydrolase-like"/>
    <property type="match status" value="1"/>
</dbReference>
<keyword evidence="2" id="KW-1185">Reference proteome</keyword>
<organism evidence="1 2">
    <name type="scientific">Amaricoccus macauensis</name>
    <dbReference type="NCBI Taxonomy" id="57001"/>
    <lineage>
        <taxon>Bacteria</taxon>
        <taxon>Pseudomonadati</taxon>
        <taxon>Pseudomonadota</taxon>
        <taxon>Alphaproteobacteria</taxon>
        <taxon>Rhodobacterales</taxon>
        <taxon>Paracoccaceae</taxon>
        <taxon>Amaricoccus</taxon>
    </lineage>
</organism>